<dbReference type="EMBL" id="AFNN01000007">
    <property type="protein sequence ID" value="EGL87684.1"/>
    <property type="molecule type" value="Genomic_DNA"/>
</dbReference>
<proteinExistence type="predicted"/>
<evidence type="ECO:0000313" key="2">
    <source>
        <dbReference type="Proteomes" id="UP000010138"/>
    </source>
</evidence>
<evidence type="ECO:0008006" key="3">
    <source>
        <dbReference type="Google" id="ProtNLM"/>
    </source>
</evidence>
<dbReference type="AlphaFoldDB" id="F5VYT2"/>
<dbReference type="RefSeq" id="WP_006150011.1">
    <property type="nucleotide sequence ID" value="NZ_AFNN01000007.1"/>
</dbReference>
<gene>
    <name evidence="1" type="ORF">HMPREF9967_1016</name>
</gene>
<comment type="caution">
    <text evidence="1">The sequence shown here is derived from an EMBL/GenBank/DDBJ whole genome shotgun (WGS) entry which is preliminary data.</text>
</comment>
<evidence type="ECO:0000313" key="1">
    <source>
        <dbReference type="EMBL" id="EGL87684.1"/>
    </source>
</evidence>
<sequence length="64" mass="7727">MKTATVKMFKERPNGDLNEFIIKLIIPSRRRYGAVIREYIEYYNAKNFAKIYFYEVLKLESSKK</sequence>
<reference evidence="1 2" key="1">
    <citation type="submission" date="2011-04" db="EMBL/GenBank/DDBJ databases">
        <authorList>
            <person name="Durkin A.S."/>
            <person name="Radune D."/>
            <person name="Hostetler J."/>
            <person name="Torralba M."/>
            <person name="Gillis M."/>
            <person name="Methe B."/>
            <person name="Sutton G."/>
            <person name="Nelson K.E."/>
        </authorList>
    </citation>
    <scope>NUCLEOTIDE SEQUENCE [LARGE SCALE GENOMIC DNA]</scope>
    <source>
        <strain evidence="1 2">SK1076</strain>
    </source>
</reference>
<protein>
    <recommendedName>
        <fullName evidence="3">Integrase catalytic domain-containing protein</fullName>
    </recommendedName>
</protein>
<organism evidence="1 2">
    <name type="scientific">Streptococcus infantis SK1076</name>
    <dbReference type="NCBI Taxonomy" id="1005705"/>
    <lineage>
        <taxon>Bacteria</taxon>
        <taxon>Bacillati</taxon>
        <taxon>Bacillota</taxon>
        <taxon>Bacilli</taxon>
        <taxon>Lactobacillales</taxon>
        <taxon>Streptococcaceae</taxon>
        <taxon>Streptococcus</taxon>
    </lineage>
</organism>
<accession>F5VYT2</accession>
<dbReference type="Proteomes" id="UP000010138">
    <property type="component" value="Unassembled WGS sequence"/>
</dbReference>
<dbReference type="OrthoDB" id="9891182at2"/>
<name>F5VYT2_9STRE</name>